<dbReference type="InterPro" id="IPR004107">
    <property type="entry name" value="Integrase_SAM-like_N"/>
</dbReference>
<name>A0A1G8GXN8_9FLAO</name>
<organism evidence="8 9">
    <name type="scientific">Chryseobacterium taeanense</name>
    <dbReference type="NCBI Taxonomy" id="311334"/>
    <lineage>
        <taxon>Bacteria</taxon>
        <taxon>Pseudomonadati</taxon>
        <taxon>Bacteroidota</taxon>
        <taxon>Flavobacteriia</taxon>
        <taxon>Flavobacteriales</taxon>
        <taxon>Weeksellaceae</taxon>
        <taxon>Chryseobacterium group</taxon>
        <taxon>Chryseobacterium</taxon>
    </lineage>
</organism>
<accession>A0A1G8GXN8</accession>
<evidence type="ECO:0000313" key="9">
    <source>
        <dbReference type="Proteomes" id="UP000198869"/>
    </source>
</evidence>
<dbReference type="STRING" id="311334.SAMN05421846_103153"/>
<dbReference type="InterPro" id="IPR002104">
    <property type="entry name" value="Integrase_catalytic"/>
</dbReference>
<evidence type="ECO:0000256" key="3">
    <source>
        <dbReference type="ARBA" id="ARBA00023125"/>
    </source>
</evidence>
<evidence type="ECO:0000256" key="2">
    <source>
        <dbReference type="ARBA" id="ARBA00022908"/>
    </source>
</evidence>
<dbReference type="GO" id="GO:0006310">
    <property type="term" value="P:DNA recombination"/>
    <property type="evidence" value="ECO:0007669"/>
    <property type="project" value="UniProtKB-KW"/>
</dbReference>
<feature type="domain" description="Core-binding (CB)" evidence="7">
    <location>
        <begin position="1"/>
        <end position="86"/>
    </location>
</feature>
<evidence type="ECO:0000259" key="7">
    <source>
        <dbReference type="PROSITE" id="PS51900"/>
    </source>
</evidence>
<keyword evidence="3 5" id="KW-0238">DNA-binding</keyword>
<dbReference type="RefSeq" id="WP_089856222.1">
    <property type="nucleotide sequence ID" value="NZ_FNDW01000003.1"/>
</dbReference>
<dbReference type="InterPro" id="IPR050090">
    <property type="entry name" value="Tyrosine_recombinase_XerCD"/>
</dbReference>
<dbReference type="PROSITE" id="PS51900">
    <property type="entry name" value="CB"/>
    <property type="match status" value="1"/>
</dbReference>
<protein>
    <submittedName>
        <fullName evidence="8">Site-specific recombinase XerD</fullName>
    </submittedName>
</protein>
<evidence type="ECO:0000259" key="6">
    <source>
        <dbReference type="PROSITE" id="PS51898"/>
    </source>
</evidence>
<evidence type="ECO:0000256" key="1">
    <source>
        <dbReference type="ARBA" id="ARBA00008857"/>
    </source>
</evidence>
<proteinExistence type="inferred from homology"/>
<dbReference type="AlphaFoldDB" id="A0A1G8GXN8"/>
<dbReference type="OrthoDB" id="9801717at2"/>
<evidence type="ECO:0000256" key="4">
    <source>
        <dbReference type="ARBA" id="ARBA00023172"/>
    </source>
</evidence>
<dbReference type="InterPro" id="IPR011010">
    <property type="entry name" value="DNA_brk_join_enz"/>
</dbReference>
<dbReference type="Gene3D" id="1.10.443.10">
    <property type="entry name" value="Intergrase catalytic core"/>
    <property type="match status" value="1"/>
</dbReference>
<dbReference type="GO" id="GO:0003677">
    <property type="term" value="F:DNA binding"/>
    <property type="evidence" value="ECO:0007669"/>
    <property type="project" value="UniProtKB-UniRule"/>
</dbReference>
<dbReference type="PANTHER" id="PTHR30349:SF41">
    <property type="entry name" value="INTEGRASE_RECOMBINASE PROTEIN MJ0367-RELATED"/>
    <property type="match status" value="1"/>
</dbReference>
<dbReference type="Pfam" id="PF00589">
    <property type="entry name" value="Phage_integrase"/>
    <property type="match status" value="1"/>
</dbReference>
<keyword evidence="2" id="KW-0229">DNA integration</keyword>
<dbReference type="Gene3D" id="1.10.150.130">
    <property type="match status" value="1"/>
</dbReference>
<dbReference type="SUPFAM" id="SSF56349">
    <property type="entry name" value="DNA breaking-rejoining enzymes"/>
    <property type="match status" value="1"/>
</dbReference>
<evidence type="ECO:0000313" key="8">
    <source>
        <dbReference type="EMBL" id="SDH99124.1"/>
    </source>
</evidence>
<feature type="domain" description="Tyr recombinase" evidence="6">
    <location>
        <begin position="103"/>
        <end position="275"/>
    </location>
</feature>
<evidence type="ECO:0000256" key="5">
    <source>
        <dbReference type="PROSITE-ProRule" id="PRU01248"/>
    </source>
</evidence>
<keyword evidence="4" id="KW-0233">DNA recombination</keyword>
<dbReference type="InterPro" id="IPR010998">
    <property type="entry name" value="Integrase_recombinase_N"/>
</dbReference>
<dbReference type="Proteomes" id="UP000198869">
    <property type="component" value="Unassembled WGS sequence"/>
</dbReference>
<dbReference type="PANTHER" id="PTHR30349">
    <property type="entry name" value="PHAGE INTEGRASE-RELATED"/>
    <property type="match status" value="1"/>
</dbReference>
<gene>
    <name evidence="8" type="ORF">SAMN05421846_103153</name>
</gene>
<sequence>MKINSLLDTYREKLIIGRYSLSSIKNYCSAVQHFLTIYSVRYSDAEAISPDDIEKFVLWKKNVHKVSASHQTTILSSIVKFYQLLYNKNLNLKHLFPKRYESALPKVLTKEEVKKLLDITKNLKHKAILTTIYACGLRLSEALALKITDIKFADAVVVIIDSKGKKDRIVNLPPKLMELLRSYYREYSPREYLFEGQSGGSYSKRSVQQILKNALRDAHIISDATVHTLRHSYAAHLLENGTDLKIIKDLLGHSNIKTTEIYTHITDISKIKIKSPLESL</sequence>
<dbReference type="PROSITE" id="PS51898">
    <property type="entry name" value="TYR_RECOMBINASE"/>
    <property type="match status" value="1"/>
</dbReference>
<dbReference type="InterPro" id="IPR013762">
    <property type="entry name" value="Integrase-like_cat_sf"/>
</dbReference>
<comment type="similarity">
    <text evidence="1">Belongs to the 'phage' integrase family.</text>
</comment>
<keyword evidence="9" id="KW-1185">Reference proteome</keyword>
<dbReference type="EMBL" id="FNDW01000003">
    <property type="protein sequence ID" value="SDH99124.1"/>
    <property type="molecule type" value="Genomic_DNA"/>
</dbReference>
<dbReference type="InterPro" id="IPR044068">
    <property type="entry name" value="CB"/>
</dbReference>
<dbReference type="Pfam" id="PF13495">
    <property type="entry name" value="Phage_int_SAM_4"/>
    <property type="match status" value="1"/>
</dbReference>
<dbReference type="GO" id="GO:0015074">
    <property type="term" value="P:DNA integration"/>
    <property type="evidence" value="ECO:0007669"/>
    <property type="project" value="UniProtKB-KW"/>
</dbReference>
<reference evidence="9" key="1">
    <citation type="submission" date="2016-10" db="EMBL/GenBank/DDBJ databases">
        <authorList>
            <person name="Varghese N."/>
            <person name="Submissions S."/>
        </authorList>
    </citation>
    <scope>NUCLEOTIDE SEQUENCE [LARGE SCALE GENOMIC DNA]</scope>
    <source>
        <strain evidence="9">DSM 17071</strain>
    </source>
</reference>